<keyword evidence="4" id="KW-0443">Lipid metabolism</keyword>
<feature type="compositionally biased region" description="Basic and acidic residues" evidence="6">
    <location>
        <begin position="307"/>
        <end position="320"/>
    </location>
</feature>
<dbReference type="GO" id="GO:0006654">
    <property type="term" value="P:phosphatidic acid biosynthetic process"/>
    <property type="evidence" value="ECO:0007669"/>
    <property type="project" value="TreeGrafter"/>
</dbReference>
<dbReference type="SUPFAM" id="SSF69593">
    <property type="entry name" value="Glycerol-3-phosphate (1)-acyltransferase"/>
    <property type="match status" value="1"/>
</dbReference>
<dbReference type="InParanoid" id="A0A2T0GZP7"/>
<dbReference type="EMBL" id="PVSR01000003">
    <property type="protein sequence ID" value="PRW64585.1"/>
    <property type="molecule type" value="Genomic_DNA"/>
</dbReference>
<dbReference type="Pfam" id="PF01553">
    <property type="entry name" value="Acyltransferase"/>
    <property type="match status" value="1"/>
</dbReference>
<reference evidence="9 10" key="1">
    <citation type="submission" date="2018-03" db="EMBL/GenBank/DDBJ databases">
        <title>Actinopolyspora mortivallis from Sahara, screening for active biomolecules.</title>
        <authorList>
            <person name="Selama O."/>
            <person name="Wellington E.M.H."/>
            <person name="Hacene H."/>
        </authorList>
    </citation>
    <scope>NUCLEOTIDE SEQUENCE [LARGE SCALE GENOMIC DNA]</scope>
    <source>
        <strain evidence="9 10">M5A</strain>
    </source>
</reference>
<proteinExistence type="predicted"/>
<dbReference type="Proteomes" id="UP000239352">
    <property type="component" value="Unassembled WGS sequence"/>
</dbReference>
<evidence type="ECO:0000256" key="2">
    <source>
        <dbReference type="ARBA" id="ARBA00022516"/>
    </source>
</evidence>
<dbReference type="PANTHER" id="PTHR10434:SF64">
    <property type="entry name" value="1-ACYL-SN-GLYCEROL-3-PHOSPHATE ACYLTRANSFERASE-RELATED"/>
    <property type="match status" value="1"/>
</dbReference>
<gene>
    <name evidence="9" type="ORF">CEP50_04320</name>
</gene>
<name>A0A2T0GZP7_ACTMO</name>
<keyword evidence="7" id="KW-0812">Transmembrane</keyword>
<dbReference type="STRING" id="1050202.GCA_000384035_02615"/>
<evidence type="ECO:0000256" key="4">
    <source>
        <dbReference type="ARBA" id="ARBA00023098"/>
    </source>
</evidence>
<evidence type="ECO:0000256" key="7">
    <source>
        <dbReference type="SAM" id="Phobius"/>
    </source>
</evidence>
<keyword evidence="5 9" id="KW-0012">Acyltransferase</keyword>
<evidence type="ECO:0000313" key="9">
    <source>
        <dbReference type="EMBL" id="PRW64585.1"/>
    </source>
</evidence>
<dbReference type="SMART" id="SM00563">
    <property type="entry name" value="PlsC"/>
    <property type="match status" value="1"/>
</dbReference>
<evidence type="ECO:0000259" key="8">
    <source>
        <dbReference type="SMART" id="SM00563"/>
    </source>
</evidence>
<dbReference type="InterPro" id="IPR002123">
    <property type="entry name" value="Plipid/glycerol_acylTrfase"/>
</dbReference>
<organism evidence="9 10">
    <name type="scientific">Actinopolyspora mortivallis</name>
    <dbReference type="NCBI Taxonomy" id="33906"/>
    <lineage>
        <taxon>Bacteria</taxon>
        <taxon>Bacillati</taxon>
        <taxon>Actinomycetota</taxon>
        <taxon>Actinomycetes</taxon>
        <taxon>Actinopolysporales</taxon>
        <taxon>Actinopolysporaceae</taxon>
        <taxon>Actinopolyspora</taxon>
    </lineage>
</organism>
<dbReference type="AlphaFoldDB" id="A0A2T0GZP7"/>
<evidence type="ECO:0000256" key="3">
    <source>
        <dbReference type="ARBA" id="ARBA00022679"/>
    </source>
</evidence>
<keyword evidence="10" id="KW-1185">Reference proteome</keyword>
<accession>A0A2T0GZP7</accession>
<keyword evidence="3 9" id="KW-0808">Transferase</keyword>
<comment type="pathway">
    <text evidence="1">Lipid metabolism.</text>
</comment>
<feature type="transmembrane region" description="Helical" evidence="7">
    <location>
        <begin position="36"/>
        <end position="57"/>
    </location>
</feature>
<evidence type="ECO:0000256" key="1">
    <source>
        <dbReference type="ARBA" id="ARBA00005189"/>
    </source>
</evidence>
<sequence length="333" mass="35237">MSELGAWFPASPCGTHCLPHLGNLPRAGPLCRIRRLAVVAALLGCGVLLAGAFPLLPAPSRGYLGRIWCHGLLTALGVRLRVRGNLAPRGRGSLVVSNHVSWLDVVALQAMGPVRMLAKAQVREWPLLGSLAARCGTLFVDRARLRLLPEVVDGVADALRSGATVGVFPEGTTRCGRAPGRYRPALFQAALEADAEIRPVTLRYRLGPEPTTVAAFVGEETLLRSLCRVLAVHGLVVELFLGAPLTARSVAQEGRADERGFGEGRAGPRRRLAARCAAVTESLAAHEPPLGGGWTCSGLEIAGSSGERIERTPRDRRDTDAGTTGVVVESTLP</sequence>
<dbReference type="RefSeq" id="WP_106112623.1">
    <property type="nucleotide sequence ID" value="NZ_PVSR01000003.1"/>
</dbReference>
<evidence type="ECO:0000313" key="10">
    <source>
        <dbReference type="Proteomes" id="UP000239352"/>
    </source>
</evidence>
<evidence type="ECO:0000256" key="5">
    <source>
        <dbReference type="ARBA" id="ARBA00023315"/>
    </source>
</evidence>
<feature type="region of interest" description="Disordered" evidence="6">
    <location>
        <begin position="305"/>
        <end position="333"/>
    </location>
</feature>
<protein>
    <submittedName>
        <fullName evidence="9">1-acyl-sn-glycerol-3-phosphate acyltransferase</fullName>
    </submittedName>
</protein>
<dbReference type="GO" id="GO:0003841">
    <property type="term" value="F:1-acylglycerol-3-phosphate O-acyltransferase activity"/>
    <property type="evidence" value="ECO:0007669"/>
    <property type="project" value="TreeGrafter"/>
</dbReference>
<feature type="domain" description="Phospholipid/glycerol acyltransferase" evidence="8">
    <location>
        <begin position="93"/>
        <end position="205"/>
    </location>
</feature>
<dbReference type="PANTHER" id="PTHR10434">
    <property type="entry name" value="1-ACYL-SN-GLYCEROL-3-PHOSPHATE ACYLTRANSFERASE"/>
    <property type="match status" value="1"/>
</dbReference>
<keyword evidence="2" id="KW-0444">Lipid biosynthesis</keyword>
<dbReference type="CDD" id="cd07989">
    <property type="entry name" value="LPLAT_AGPAT-like"/>
    <property type="match status" value="1"/>
</dbReference>
<keyword evidence="7" id="KW-1133">Transmembrane helix</keyword>
<keyword evidence="7" id="KW-0472">Membrane</keyword>
<evidence type="ECO:0000256" key="6">
    <source>
        <dbReference type="SAM" id="MobiDB-lite"/>
    </source>
</evidence>
<comment type="caution">
    <text evidence="9">The sequence shown here is derived from an EMBL/GenBank/DDBJ whole genome shotgun (WGS) entry which is preliminary data.</text>
</comment>